<accession>A0A7X2MYI2</accession>
<dbReference type="AlphaFoldDB" id="A0A7X2MYI2"/>
<dbReference type="PIRSF" id="PIRSF035652">
    <property type="entry name" value="CHP02436"/>
    <property type="match status" value="1"/>
</dbReference>
<dbReference type="NCBIfam" id="TIGR02436">
    <property type="entry name" value="four helix bundle protein"/>
    <property type="match status" value="1"/>
</dbReference>
<evidence type="ECO:0000313" key="1">
    <source>
        <dbReference type="EMBL" id="MSR91431.1"/>
    </source>
</evidence>
<dbReference type="Proteomes" id="UP000460287">
    <property type="component" value="Unassembled WGS sequence"/>
</dbReference>
<sequence>MSESIMLDKSKELAISIIELCKEIMNDRREYILTKQLIRSGTSVGANIHEAQYAQSRADLISKLSIALKECFESEYWLELLYKTKYITDEKVYKKFLNNYGRVRRMLIASITTNKKIREKEMKREERWHW</sequence>
<protein>
    <submittedName>
        <fullName evidence="1">Four helix bundle protein</fullName>
    </submittedName>
</protein>
<dbReference type="EMBL" id="VULX01000010">
    <property type="protein sequence ID" value="MSR91431.1"/>
    <property type="molecule type" value="Genomic_DNA"/>
</dbReference>
<dbReference type="SUPFAM" id="SSF158446">
    <property type="entry name" value="IVS-encoded protein-like"/>
    <property type="match status" value="1"/>
</dbReference>
<keyword evidence="2" id="KW-1185">Reference proteome</keyword>
<dbReference type="PANTHER" id="PTHR38471:SF2">
    <property type="entry name" value="FOUR HELIX BUNDLE PROTEIN"/>
    <property type="match status" value="1"/>
</dbReference>
<dbReference type="PANTHER" id="PTHR38471">
    <property type="entry name" value="FOUR HELIX BUNDLE PROTEIN"/>
    <property type="match status" value="1"/>
</dbReference>
<dbReference type="RefSeq" id="WP_154531322.1">
    <property type="nucleotide sequence ID" value="NZ_JAQXTV010000102.1"/>
</dbReference>
<proteinExistence type="predicted"/>
<gene>
    <name evidence="1" type="ORF">FYJ33_08395</name>
</gene>
<evidence type="ECO:0000313" key="2">
    <source>
        <dbReference type="Proteomes" id="UP000460287"/>
    </source>
</evidence>
<organism evidence="1 2">
    <name type="scientific">Inconstantimicrobium porci</name>
    <dbReference type="NCBI Taxonomy" id="2652291"/>
    <lineage>
        <taxon>Bacteria</taxon>
        <taxon>Bacillati</taxon>
        <taxon>Bacillota</taxon>
        <taxon>Clostridia</taxon>
        <taxon>Eubacteriales</taxon>
        <taxon>Clostridiaceae</taxon>
        <taxon>Inconstantimicrobium</taxon>
    </lineage>
</organism>
<reference evidence="1 2" key="1">
    <citation type="submission" date="2019-08" db="EMBL/GenBank/DDBJ databases">
        <title>In-depth cultivation of the pig gut microbiome towards novel bacterial diversity and tailored functional studies.</title>
        <authorList>
            <person name="Wylensek D."/>
            <person name="Hitch T.C.A."/>
            <person name="Clavel T."/>
        </authorList>
    </citation>
    <scope>NUCLEOTIDE SEQUENCE [LARGE SCALE GENOMIC DNA]</scope>
    <source>
        <strain evidence="1 2">WCA-383-APC-5B</strain>
    </source>
</reference>
<dbReference type="InterPro" id="IPR036583">
    <property type="entry name" value="23S_rRNA_IVS_sf"/>
</dbReference>
<comment type="caution">
    <text evidence="1">The sequence shown here is derived from an EMBL/GenBank/DDBJ whole genome shotgun (WGS) entry which is preliminary data.</text>
</comment>
<dbReference type="Pfam" id="PF05635">
    <property type="entry name" value="23S_rRNA_IVP"/>
    <property type="match status" value="1"/>
</dbReference>
<dbReference type="Gene3D" id="1.20.1440.60">
    <property type="entry name" value="23S rRNA-intervening sequence"/>
    <property type="match status" value="1"/>
</dbReference>
<name>A0A7X2MYI2_9CLOT</name>
<dbReference type="InterPro" id="IPR012657">
    <property type="entry name" value="23S_rRNA-intervening_sequence"/>
</dbReference>